<reference evidence="6 7" key="1">
    <citation type="journal article" date="2016" name="Nat. Commun.">
        <title>Thousands of microbial genomes shed light on interconnected biogeochemical processes in an aquifer system.</title>
        <authorList>
            <person name="Anantharaman K."/>
            <person name="Brown C.T."/>
            <person name="Hug L.A."/>
            <person name="Sharon I."/>
            <person name="Castelle C.J."/>
            <person name="Probst A.J."/>
            <person name="Thomas B.C."/>
            <person name="Singh A."/>
            <person name="Wilkins M.J."/>
            <person name="Karaoz U."/>
            <person name="Brodie E.L."/>
            <person name="Williams K.H."/>
            <person name="Hubbard S.S."/>
            <person name="Banfield J.F."/>
        </authorList>
    </citation>
    <scope>NUCLEOTIDE SEQUENCE [LARGE SCALE GENOMIC DNA]</scope>
</reference>
<dbReference type="STRING" id="1817764.A2637_05205"/>
<keyword evidence="2 5" id="KW-0812">Transmembrane</keyword>
<protein>
    <recommendedName>
        <fullName evidence="8">MtN3 and saliva related transmembrane protein</fullName>
    </recommendedName>
</protein>
<evidence type="ECO:0000313" key="7">
    <source>
        <dbReference type="Proteomes" id="UP000179360"/>
    </source>
</evidence>
<dbReference type="EMBL" id="MFSY01000038">
    <property type="protein sequence ID" value="OGI46790.1"/>
    <property type="molecule type" value="Genomic_DNA"/>
</dbReference>
<feature type="transmembrane region" description="Helical" evidence="5">
    <location>
        <begin position="50"/>
        <end position="79"/>
    </location>
</feature>
<dbReference type="NCBIfam" id="NF037968">
    <property type="entry name" value="SemiSWEET_2"/>
    <property type="match status" value="1"/>
</dbReference>
<accession>A0A1F6TNV4</accession>
<dbReference type="Pfam" id="PF04193">
    <property type="entry name" value="PQ-loop"/>
    <property type="match status" value="1"/>
</dbReference>
<dbReference type="AlphaFoldDB" id="A0A1F6TNV4"/>
<dbReference type="GO" id="GO:0016020">
    <property type="term" value="C:membrane"/>
    <property type="evidence" value="ECO:0007669"/>
    <property type="project" value="UniProtKB-SubCell"/>
</dbReference>
<evidence type="ECO:0000256" key="5">
    <source>
        <dbReference type="SAM" id="Phobius"/>
    </source>
</evidence>
<comment type="caution">
    <text evidence="6">The sequence shown here is derived from an EMBL/GenBank/DDBJ whole genome shotgun (WGS) entry which is preliminary data.</text>
</comment>
<proteinExistence type="predicted"/>
<evidence type="ECO:0000313" key="6">
    <source>
        <dbReference type="EMBL" id="OGI46790.1"/>
    </source>
</evidence>
<evidence type="ECO:0008006" key="8">
    <source>
        <dbReference type="Google" id="ProtNLM"/>
    </source>
</evidence>
<evidence type="ECO:0000256" key="2">
    <source>
        <dbReference type="ARBA" id="ARBA00022692"/>
    </source>
</evidence>
<gene>
    <name evidence="6" type="ORF">A2637_05205</name>
</gene>
<keyword evidence="4 5" id="KW-0472">Membrane</keyword>
<comment type="subcellular location">
    <subcellularLocation>
        <location evidence="1">Membrane</location>
        <topology evidence="1">Multi-pass membrane protein</topology>
    </subcellularLocation>
</comment>
<evidence type="ECO:0000256" key="3">
    <source>
        <dbReference type="ARBA" id="ARBA00022989"/>
    </source>
</evidence>
<dbReference type="Proteomes" id="UP000179360">
    <property type="component" value="Unassembled WGS sequence"/>
</dbReference>
<evidence type="ECO:0000256" key="1">
    <source>
        <dbReference type="ARBA" id="ARBA00004141"/>
    </source>
</evidence>
<evidence type="ECO:0000256" key="4">
    <source>
        <dbReference type="ARBA" id="ARBA00023136"/>
    </source>
</evidence>
<keyword evidence="3 5" id="KW-1133">Transmembrane helix</keyword>
<dbReference type="GO" id="GO:0051119">
    <property type="term" value="F:sugar transmembrane transporter activity"/>
    <property type="evidence" value="ECO:0007669"/>
    <property type="project" value="InterPro"/>
</dbReference>
<dbReference type="InterPro" id="IPR047662">
    <property type="entry name" value="SemiSWEET"/>
</dbReference>
<organism evidence="6 7">
    <name type="scientific">Candidatus Muproteobacteria bacterium RIFCSPHIGHO2_01_FULL_65_16</name>
    <dbReference type="NCBI Taxonomy" id="1817764"/>
    <lineage>
        <taxon>Bacteria</taxon>
        <taxon>Pseudomonadati</taxon>
        <taxon>Pseudomonadota</taxon>
        <taxon>Candidatus Muproteobacteria</taxon>
    </lineage>
</organism>
<dbReference type="Gene3D" id="1.20.1280.290">
    <property type="match status" value="1"/>
</dbReference>
<dbReference type="InterPro" id="IPR006603">
    <property type="entry name" value="PQ-loop_rpt"/>
</dbReference>
<name>A0A1F6TNV4_9PROT</name>
<sequence>MEFATLLGFAAGALTTVAFVPQVAKTWRTRSTHDISLGMFVLFNTGQVLWLVYGFFISSWPIVVANTVTLALALTILYFKLRYK</sequence>